<dbReference type="AlphaFoldDB" id="A0A1F8DPR4"/>
<dbReference type="InterPro" id="IPR002686">
    <property type="entry name" value="Transposase_17"/>
</dbReference>
<dbReference type="PANTHER" id="PTHR34322">
    <property type="entry name" value="TRANSPOSASE, Y1_TNP DOMAIN-CONTAINING"/>
    <property type="match status" value="1"/>
</dbReference>
<organism evidence="2 3">
    <name type="scientific">Candidatus Wolfebacteria bacterium RIFCSPHIGHO2_01_FULL_48_22</name>
    <dbReference type="NCBI Taxonomy" id="1802555"/>
    <lineage>
        <taxon>Bacteria</taxon>
        <taxon>Candidatus Wolfeibacteriota</taxon>
    </lineage>
</organism>
<dbReference type="Pfam" id="PF01797">
    <property type="entry name" value="Y1_Tnp"/>
    <property type="match status" value="1"/>
</dbReference>
<dbReference type="GO" id="GO:0003677">
    <property type="term" value="F:DNA binding"/>
    <property type="evidence" value="ECO:0007669"/>
    <property type="project" value="InterPro"/>
</dbReference>
<feature type="domain" description="Transposase IS200-like" evidence="1">
    <location>
        <begin position="1"/>
        <end position="141"/>
    </location>
</feature>
<protein>
    <recommendedName>
        <fullName evidence="1">Transposase IS200-like domain-containing protein</fullName>
    </recommendedName>
</protein>
<evidence type="ECO:0000313" key="2">
    <source>
        <dbReference type="EMBL" id="OGM90614.1"/>
    </source>
</evidence>
<accession>A0A1F8DPR4</accession>
<dbReference type="GO" id="GO:0006313">
    <property type="term" value="P:DNA transposition"/>
    <property type="evidence" value="ECO:0007669"/>
    <property type="project" value="InterPro"/>
</dbReference>
<dbReference type="SUPFAM" id="SSF143422">
    <property type="entry name" value="Transposase IS200-like"/>
    <property type="match status" value="1"/>
</dbReference>
<dbReference type="GO" id="GO:0004803">
    <property type="term" value="F:transposase activity"/>
    <property type="evidence" value="ECO:0007669"/>
    <property type="project" value="InterPro"/>
</dbReference>
<dbReference type="InterPro" id="IPR036515">
    <property type="entry name" value="Transposase_17_sf"/>
</dbReference>
<evidence type="ECO:0000259" key="1">
    <source>
        <dbReference type="SMART" id="SM01321"/>
    </source>
</evidence>
<dbReference type="Gene3D" id="3.30.70.1290">
    <property type="entry name" value="Transposase IS200-like"/>
    <property type="match status" value="1"/>
</dbReference>
<dbReference type="PANTHER" id="PTHR34322:SF2">
    <property type="entry name" value="TRANSPOSASE IS200-LIKE DOMAIN-CONTAINING PROTEIN"/>
    <property type="match status" value="1"/>
</dbReference>
<reference evidence="2 3" key="1">
    <citation type="journal article" date="2016" name="Nat. Commun.">
        <title>Thousands of microbial genomes shed light on interconnected biogeochemical processes in an aquifer system.</title>
        <authorList>
            <person name="Anantharaman K."/>
            <person name="Brown C.T."/>
            <person name="Hug L.A."/>
            <person name="Sharon I."/>
            <person name="Castelle C.J."/>
            <person name="Probst A.J."/>
            <person name="Thomas B.C."/>
            <person name="Singh A."/>
            <person name="Wilkins M.J."/>
            <person name="Karaoz U."/>
            <person name="Brodie E.L."/>
            <person name="Williams K.H."/>
            <person name="Hubbard S.S."/>
            <person name="Banfield J.F."/>
        </authorList>
    </citation>
    <scope>NUCLEOTIDE SEQUENCE [LARGE SCALE GENOMIC DNA]</scope>
</reference>
<name>A0A1F8DPR4_9BACT</name>
<sequence>MNKIFHIYNRGVDKRNIFQEDKDRIRLVLDLFEFNSTETSEKNTKRRIEDIDEENLKKERKGSPLVNILAFCLMPNHFHLMLQEIKKDGIQKFMQKIGIAYTMYFNIKYERSGSLFQGTYKSAEVKKDAHLLHLPYYIHLNPLDLKFPEWRNGGVENPRKAMEYLSGYRWSSHLDYIGTPNFPLVTNRKFLMDFFNGPDKYEKEITNWLQNPNANEIQSLYSKMSKI</sequence>
<comment type="caution">
    <text evidence="2">The sequence shown here is derived from an EMBL/GenBank/DDBJ whole genome shotgun (WGS) entry which is preliminary data.</text>
</comment>
<dbReference type="Proteomes" id="UP000177029">
    <property type="component" value="Unassembled WGS sequence"/>
</dbReference>
<gene>
    <name evidence="2" type="ORF">A2755_03620</name>
</gene>
<dbReference type="EMBL" id="MGIP01000019">
    <property type="protein sequence ID" value="OGM90614.1"/>
    <property type="molecule type" value="Genomic_DNA"/>
</dbReference>
<evidence type="ECO:0000313" key="3">
    <source>
        <dbReference type="Proteomes" id="UP000177029"/>
    </source>
</evidence>
<proteinExistence type="predicted"/>
<dbReference type="STRING" id="1802555.A2755_03620"/>
<dbReference type="SMART" id="SM01321">
    <property type="entry name" value="Y1_Tnp"/>
    <property type="match status" value="1"/>
</dbReference>